<evidence type="ECO:0000259" key="2">
    <source>
        <dbReference type="Pfam" id="PF03372"/>
    </source>
</evidence>
<dbReference type="GO" id="GO:0003824">
    <property type="term" value="F:catalytic activity"/>
    <property type="evidence" value="ECO:0007669"/>
    <property type="project" value="InterPro"/>
</dbReference>
<dbReference type="AlphaFoldDB" id="A0A1J6J9T1"/>
<dbReference type="InterPro" id="IPR005135">
    <property type="entry name" value="Endo/exonuclease/phosphatase"/>
</dbReference>
<dbReference type="Pfam" id="PF03372">
    <property type="entry name" value="Exo_endo_phos"/>
    <property type="match status" value="1"/>
</dbReference>
<dbReference type="InterPro" id="IPR036691">
    <property type="entry name" value="Endo/exonu/phosph_ase_sf"/>
</dbReference>
<accession>A0A1J6J9T1</accession>
<reference evidence="3" key="1">
    <citation type="submission" date="2016-11" db="EMBL/GenBank/DDBJ databases">
        <title>The genome of Nicotiana attenuata.</title>
        <authorList>
            <person name="Xu S."/>
            <person name="Brockmoeller T."/>
            <person name="Gaquerel E."/>
            <person name="Navarro A."/>
            <person name="Kuhl H."/>
            <person name="Gase K."/>
            <person name="Ling Z."/>
            <person name="Zhou W."/>
            <person name="Kreitzer C."/>
            <person name="Stanke M."/>
            <person name="Tang H."/>
            <person name="Lyons E."/>
            <person name="Pandey P."/>
            <person name="Pandey S.P."/>
            <person name="Timmermann B."/>
            <person name="Baldwin I.T."/>
        </authorList>
    </citation>
    <scope>NUCLEOTIDE SEQUENCE [LARGE SCALE GENOMIC DNA]</scope>
    <source>
        <strain evidence="3">UT</strain>
    </source>
</reference>
<comment type="caution">
    <text evidence="3">The sequence shown here is derived from an EMBL/GenBank/DDBJ whole genome shotgun (WGS) entry which is preliminary data.</text>
</comment>
<dbReference type="EMBL" id="MJEQ01037186">
    <property type="protein sequence ID" value="OIT03977.1"/>
    <property type="molecule type" value="Genomic_DNA"/>
</dbReference>
<feature type="domain" description="Endonuclease/exonuclease/phosphatase" evidence="2">
    <location>
        <begin position="177"/>
        <end position="246"/>
    </location>
</feature>
<proteinExistence type="predicted"/>
<dbReference type="PANTHER" id="PTHR35218:SF9">
    <property type="entry name" value="ENDONUCLEASE_EXONUCLEASE_PHOSPHATASE DOMAIN-CONTAINING PROTEIN"/>
    <property type="match status" value="1"/>
</dbReference>
<feature type="compositionally biased region" description="Low complexity" evidence="1">
    <location>
        <begin position="1"/>
        <end position="28"/>
    </location>
</feature>
<dbReference type="PANTHER" id="PTHR35218">
    <property type="entry name" value="RNASE H DOMAIN-CONTAINING PROTEIN"/>
    <property type="match status" value="1"/>
</dbReference>
<sequence>MESTPTSQPPQLKLTPLPKCPTSPKSSTHIPEHVWHDIEHAWPNIDPPDCPQQYPSNNPSPTHQNYPPNVQREEEEEEEDSPTERVVEHGILRSPKTLVFKARKEKRFILSCPLDLRKYSITIKKLRTPWIYQYAMVLVPIMFSNFWMSQEGTSSRGNSPPNREMSSNDRNISMSFISWNCRGAGNADFRRAFRSMLDYHKPSVLALLETRLTDHHVIMEDLGFSGLAQVAAQGNSGGMALMWNSDEVNVDQIGGTDQEIHAMVKVKILP</sequence>
<feature type="compositionally biased region" description="Basic and acidic residues" evidence="1">
    <location>
        <begin position="30"/>
        <end position="40"/>
    </location>
</feature>
<dbReference type="SMR" id="A0A1J6J9T1"/>
<feature type="compositionally biased region" description="Polar residues" evidence="1">
    <location>
        <begin position="53"/>
        <end position="68"/>
    </location>
</feature>
<protein>
    <recommendedName>
        <fullName evidence="2">Endonuclease/exonuclease/phosphatase domain-containing protein</fullName>
    </recommendedName>
</protein>
<evidence type="ECO:0000313" key="3">
    <source>
        <dbReference type="EMBL" id="OIT03977.1"/>
    </source>
</evidence>
<gene>
    <name evidence="3" type="ORF">A4A49_51851</name>
</gene>
<dbReference type="Proteomes" id="UP000187609">
    <property type="component" value="Unassembled WGS sequence"/>
</dbReference>
<evidence type="ECO:0000313" key="4">
    <source>
        <dbReference type="Proteomes" id="UP000187609"/>
    </source>
</evidence>
<name>A0A1J6J9T1_NICAT</name>
<dbReference type="OMA" id="DIEHAWP"/>
<organism evidence="3 4">
    <name type="scientific">Nicotiana attenuata</name>
    <name type="common">Coyote tobacco</name>
    <dbReference type="NCBI Taxonomy" id="49451"/>
    <lineage>
        <taxon>Eukaryota</taxon>
        <taxon>Viridiplantae</taxon>
        <taxon>Streptophyta</taxon>
        <taxon>Embryophyta</taxon>
        <taxon>Tracheophyta</taxon>
        <taxon>Spermatophyta</taxon>
        <taxon>Magnoliopsida</taxon>
        <taxon>eudicotyledons</taxon>
        <taxon>Gunneridae</taxon>
        <taxon>Pentapetalae</taxon>
        <taxon>asterids</taxon>
        <taxon>lamiids</taxon>
        <taxon>Solanales</taxon>
        <taxon>Solanaceae</taxon>
        <taxon>Nicotianoideae</taxon>
        <taxon>Nicotianeae</taxon>
        <taxon>Nicotiana</taxon>
    </lineage>
</organism>
<feature type="region of interest" description="Disordered" evidence="1">
    <location>
        <begin position="1"/>
        <end position="86"/>
    </location>
</feature>
<evidence type="ECO:0000256" key="1">
    <source>
        <dbReference type="SAM" id="MobiDB-lite"/>
    </source>
</evidence>
<dbReference type="SUPFAM" id="SSF56219">
    <property type="entry name" value="DNase I-like"/>
    <property type="match status" value="1"/>
</dbReference>
<dbReference type="Gene3D" id="3.60.10.10">
    <property type="entry name" value="Endonuclease/exonuclease/phosphatase"/>
    <property type="match status" value="1"/>
</dbReference>
<dbReference type="Gramene" id="OIT03977">
    <property type="protein sequence ID" value="OIT03977"/>
    <property type="gene ID" value="A4A49_51851"/>
</dbReference>
<keyword evidence="4" id="KW-1185">Reference proteome</keyword>